<dbReference type="Pfam" id="PF13540">
    <property type="entry name" value="RCC1_2"/>
    <property type="match status" value="1"/>
</dbReference>
<dbReference type="InterPro" id="IPR009091">
    <property type="entry name" value="RCC1/BLIP-II"/>
</dbReference>
<feature type="repeat" description="RCC1" evidence="1">
    <location>
        <begin position="242"/>
        <end position="302"/>
    </location>
</feature>
<dbReference type="PRINTS" id="PR00633">
    <property type="entry name" value="RCCNDNSATION"/>
</dbReference>
<protein>
    <submittedName>
        <fullName evidence="2">Uncharacterized protein</fullName>
    </submittedName>
</protein>
<dbReference type="KEGG" id="bmor:101738197"/>
<dbReference type="PROSITE" id="PS50012">
    <property type="entry name" value="RCC1_3"/>
    <property type="match status" value="2"/>
</dbReference>
<dbReference type="SUPFAM" id="SSF50985">
    <property type="entry name" value="RCC1/BLIP-II"/>
    <property type="match status" value="1"/>
</dbReference>
<accession>A0A8R2AFE8</accession>
<dbReference type="RefSeq" id="XP_004923056.1">
    <property type="nucleotide sequence ID" value="XM_004922999.5"/>
</dbReference>
<evidence type="ECO:0000313" key="3">
    <source>
        <dbReference type="Proteomes" id="UP000005204"/>
    </source>
</evidence>
<dbReference type="GeneID" id="101738197"/>
<proteinExistence type="predicted"/>
<dbReference type="Proteomes" id="UP000005204">
    <property type="component" value="Unassembled WGS sequence"/>
</dbReference>
<dbReference type="PROSITE" id="PS00626">
    <property type="entry name" value="RCC1_2"/>
    <property type="match status" value="1"/>
</dbReference>
<dbReference type="EnsemblMetazoa" id="XM_004922999.4">
    <property type="protein sequence ID" value="XP_004923056.1"/>
    <property type="gene ID" value="LOC101738197"/>
</dbReference>
<dbReference type="InterPro" id="IPR000408">
    <property type="entry name" value="Reg_chr_condens"/>
</dbReference>
<name>A0A8R2AFE8_BOMMO</name>
<feature type="repeat" description="RCC1" evidence="1">
    <location>
        <begin position="190"/>
        <end position="241"/>
    </location>
</feature>
<reference evidence="3" key="1">
    <citation type="journal article" date="2008" name="Insect Biochem. Mol. Biol.">
        <title>The genome of a lepidopteran model insect, the silkworm Bombyx mori.</title>
        <authorList>
            <consortium name="International Silkworm Genome Consortium"/>
        </authorList>
    </citation>
    <scope>NUCLEOTIDE SEQUENCE [LARGE SCALE GENOMIC DNA]</scope>
    <source>
        <strain evidence="3">p50T</strain>
    </source>
</reference>
<dbReference type="Pfam" id="PF00415">
    <property type="entry name" value="RCC1"/>
    <property type="match status" value="1"/>
</dbReference>
<dbReference type="Gene3D" id="2.130.10.30">
    <property type="entry name" value="Regulator of chromosome condensation 1/beta-lactamase-inhibitor protein II"/>
    <property type="match status" value="1"/>
</dbReference>
<keyword evidence="3" id="KW-1185">Reference proteome</keyword>
<dbReference type="InterPro" id="IPR052830">
    <property type="entry name" value="RCC1_domain-containing"/>
</dbReference>
<dbReference type="PANTHER" id="PTHR46849">
    <property type="entry name" value="RCC1 DOMAIN-CONTAINING PROTEIN 1"/>
    <property type="match status" value="1"/>
</dbReference>
<evidence type="ECO:0000313" key="2">
    <source>
        <dbReference type="EnsemblMetazoa" id="XP_004923056.1"/>
    </source>
</evidence>
<reference evidence="2" key="2">
    <citation type="submission" date="2022-06" db="UniProtKB">
        <authorList>
            <consortium name="EnsemblMetazoa"/>
        </authorList>
    </citation>
    <scope>IDENTIFICATION</scope>
    <source>
        <strain evidence="2">p50T (Dazao)</strain>
    </source>
</reference>
<evidence type="ECO:0000256" key="1">
    <source>
        <dbReference type="PROSITE-ProRule" id="PRU00235"/>
    </source>
</evidence>
<dbReference type="PANTHER" id="PTHR46849:SF1">
    <property type="entry name" value="RCC1 DOMAIN-CONTAINING PROTEIN 1"/>
    <property type="match status" value="1"/>
</dbReference>
<dbReference type="AlphaFoldDB" id="A0A8R2AFE8"/>
<dbReference type="OrthoDB" id="5370059at2759"/>
<organism evidence="2 3">
    <name type="scientific">Bombyx mori</name>
    <name type="common">Silk moth</name>
    <dbReference type="NCBI Taxonomy" id="7091"/>
    <lineage>
        <taxon>Eukaryota</taxon>
        <taxon>Metazoa</taxon>
        <taxon>Ecdysozoa</taxon>
        <taxon>Arthropoda</taxon>
        <taxon>Hexapoda</taxon>
        <taxon>Insecta</taxon>
        <taxon>Pterygota</taxon>
        <taxon>Neoptera</taxon>
        <taxon>Endopterygota</taxon>
        <taxon>Lepidoptera</taxon>
        <taxon>Glossata</taxon>
        <taxon>Ditrysia</taxon>
        <taxon>Bombycoidea</taxon>
        <taxon>Bombycidae</taxon>
        <taxon>Bombycinae</taxon>
        <taxon>Bombyx</taxon>
    </lineage>
</organism>
<sequence length="351" mass="39822">MEYYVAGSNLFNQWFDDLDFFSEFRKMSKSEDPNFDFRLANLMQINWSYNIFQLRKNLYLLGAFDGRKIAKKIDIPEECRKSPLVAGNDYNLVIGHNNSSALWILNLEDNSIKNVYLDRELPLELSPKRNKTDNEIQKLVVNNFSCLYLTKGKNVYSGILPSYIDTSHCNGHIIDVACGYEHYMLLTSTGYVYTWGDGRRLQLGQDDTSNLETPTQVEALAGIKIIKIKAGGWHSMALSEFGDLYVWGLNDTGQLGIKESENDLKSYALPKLVDLYDDNEEVHLQIKDIACGSKHSVLLLEDGSVWTTGANKYGQLACPQYPNSKNFNKVCVIKEACRLKCGPWTTVVVCN</sequence>